<protein>
    <recommendedName>
        <fullName evidence="13">Protein kinase domain-containing protein</fullName>
    </recommendedName>
</protein>
<dbReference type="Proteomes" id="UP000306102">
    <property type="component" value="Unassembled WGS sequence"/>
</dbReference>
<dbReference type="GO" id="GO:0005524">
    <property type="term" value="F:ATP binding"/>
    <property type="evidence" value="ECO:0007669"/>
    <property type="project" value="UniProtKB-KW"/>
</dbReference>
<comment type="subcellular location">
    <subcellularLocation>
        <location evidence="1">Membrane</location>
        <topology evidence="1">Single-pass type I membrane protein</topology>
    </subcellularLocation>
</comment>
<evidence type="ECO:0000256" key="10">
    <source>
        <dbReference type="ARBA" id="ARBA00023136"/>
    </source>
</evidence>
<feature type="domain" description="Protein kinase" evidence="13">
    <location>
        <begin position="234"/>
        <end position="520"/>
    </location>
</feature>
<feature type="chain" id="PRO_5020747310" description="Protein kinase domain-containing protein" evidence="12">
    <location>
        <begin position="22"/>
        <end position="576"/>
    </location>
</feature>
<evidence type="ECO:0000256" key="12">
    <source>
        <dbReference type="SAM" id="SignalP"/>
    </source>
</evidence>
<keyword evidence="2" id="KW-0723">Serine/threonine-protein kinase</keyword>
<dbReference type="FunFam" id="1.10.510.10:FF:000590">
    <property type="entry name" value="PR5-like receptor kinase"/>
    <property type="match status" value="1"/>
</dbReference>
<proteinExistence type="predicted"/>
<evidence type="ECO:0000256" key="9">
    <source>
        <dbReference type="ARBA" id="ARBA00022989"/>
    </source>
</evidence>
<dbReference type="GO" id="GO:0004674">
    <property type="term" value="F:protein serine/threonine kinase activity"/>
    <property type="evidence" value="ECO:0007669"/>
    <property type="project" value="UniProtKB-KW"/>
</dbReference>
<dbReference type="Gene3D" id="3.30.200.20">
    <property type="entry name" value="Phosphorylase Kinase, domain 1"/>
    <property type="match status" value="1"/>
</dbReference>
<keyword evidence="7" id="KW-0418">Kinase</keyword>
<gene>
    <name evidence="14" type="ORF">TEA_005681</name>
</gene>
<keyword evidence="10" id="KW-0472">Membrane</keyword>
<keyword evidence="8" id="KW-0067">ATP-binding</keyword>
<dbReference type="InterPro" id="IPR045874">
    <property type="entry name" value="LRK10/LRL21-25-like"/>
</dbReference>
<dbReference type="AlphaFoldDB" id="A0A4S4EPP0"/>
<evidence type="ECO:0000256" key="3">
    <source>
        <dbReference type="ARBA" id="ARBA00022679"/>
    </source>
</evidence>
<organism evidence="14 15">
    <name type="scientific">Camellia sinensis var. sinensis</name>
    <name type="common">China tea</name>
    <dbReference type="NCBI Taxonomy" id="542762"/>
    <lineage>
        <taxon>Eukaryota</taxon>
        <taxon>Viridiplantae</taxon>
        <taxon>Streptophyta</taxon>
        <taxon>Embryophyta</taxon>
        <taxon>Tracheophyta</taxon>
        <taxon>Spermatophyta</taxon>
        <taxon>Magnoliopsida</taxon>
        <taxon>eudicotyledons</taxon>
        <taxon>Gunneridae</taxon>
        <taxon>Pentapetalae</taxon>
        <taxon>asterids</taxon>
        <taxon>Ericales</taxon>
        <taxon>Theaceae</taxon>
        <taxon>Camellia</taxon>
    </lineage>
</organism>
<dbReference type="Pfam" id="PF13947">
    <property type="entry name" value="GUB_WAK_bind"/>
    <property type="match status" value="1"/>
</dbReference>
<evidence type="ECO:0000256" key="5">
    <source>
        <dbReference type="ARBA" id="ARBA00022729"/>
    </source>
</evidence>
<dbReference type="STRING" id="542762.A0A4S4EPP0"/>
<dbReference type="GO" id="GO:0016020">
    <property type="term" value="C:membrane"/>
    <property type="evidence" value="ECO:0007669"/>
    <property type="project" value="UniProtKB-SubCell"/>
</dbReference>
<dbReference type="InterPro" id="IPR008271">
    <property type="entry name" value="Ser/Thr_kinase_AS"/>
</dbReference>
<dbReference type="Gene3D" id="1.10.510.10">
    <property type="entry name" value="Transferase(Phosphotransferase) domain 1"/>
    <property type="match status" value="1"/>
</dbReference>
<keyword evidence="4" id="KW-0812">Transmembrane</keyword>
<dbReference type="GO" id="GO:0030247">
    <property type="term" value="F:polysaccharide binding"/>
    <property type="evidence" value="ECO:0007669"/>
    <property type="project" value="InterPro"/>
</dbReference>
<dbReference type="InterPro" id="IPR025287">
    <property type="entry name" value="WAK_GUB"/>
</dbReference>
<evidence type="ECO:0000313" key="14">
    <source>
        <dbReference type="EMBL" id="THG18711.1"/>
    </source>
</evidence>
<reference evidence="14 15" key="1">
    <citation type="journal article" date="2018" name="Proc. Natl. Acad. Sci. U.S.A.">
        <title>Draft genome sequence of Camellia sinensis var. sinensis provides insights into the evolution of the tea genome and tea quality.</title>
        <authorList>
            <person name="Wei C."/>
            <person name="Yang H."/>
            <person name="Wang S."/>
            <person name="Zhao J."/>
            <person name="Liu C."/>
            <person name="Gao L."/>
            <person name="Xia E."/>
            <person name="Lu Y."/>
            <person name="Tai Y."/>
            <person name="She G."/>
            <person name="Sun J."/>
            <person name="Cao H."/>
            <person name="Tong W."/>
            <person name="Gao Q."/>
            <person name="Li Y."/>
            <person name="Deng W."/>
            <person name="Jiang X."/>
            <person name="Wang W."/>
            <person name="Chen Q."/>
            <person name="Zhang S."/>
            <person name="Li H."/>
            <person name="Wu J."/>
            <person name="Wang P."/>
            <person name="Li P."/>
            <person name="Shi C."/>
            <person name="Zheng F."/>
            <person name="Jian J."/>
            <person name="Huang B."/>
            <person name="Shan D."/>
            <person name="Shi M."/>
            <person name="Fang C."/>
            <person name="Yue Y."/>
            <person name="Li F."/>
            <person name="Li D."/>
            <person name="Wei S."/>
            <person name="Han B."/>
            <person name="Jiang C."/>
            <person name="Yin Y."/>
            <person name="Xia T."/>
            <person name="Zhang Z."/>
            <person name="Bennetzen J.L."/>
            <person name="Zhao S."/>
            <person name="Wan X."/>
        </authorList>
    </citation>
    <scope>NUCLEOTIDE SEQUENCE [LARGE SCALE GENOMIC DNA]</scope>
    <source>
        <strain evidence="15">cv. Shuchazao</strain>
        <tissue evidence="14">Leaf</tissue>
    </source>
</reference>
<keyword evidence="5 12" id="KW-0732">Signal</keyword>
<keyword evidence="9" id="KW-1133">Transmembrane helix</keyword>
<comment type="caution">
    <text evidence="14">The sequence shown here is derived from an EMBL/GenBank/DDBJ whole genome shotgun (WGS) entry which is preliminary data.</text>
</comment>
<dbReference type="SMART" id="SM00220">
    <property type="entry name" value="S_TKc"/>
    <property type="match status" value="1"/>
</dbReference>
<dbReference type="Pfam" id="PF00069">
    <property type="entry name" value="Pkinase"/>
    <property type="match status" value="1"/>
</dbReference>
<sequence length="576" mass="64824">MAIFQGILLVIVLLLVPMAAATVVGLGGAEEQHDECIMPRRCRKHHGPEIRFPFRLKGKLPDYCGGYHPSFDLSCTPPSKYPMLQLPNFVNVFVKKINYESQTMTIYISDPHECFPRQLPNLNPSVSPFQFLSNHGFYSDYSFINCSQTLDRFQFGGSRIDCLSDQSHQVYATDSGSVPDLSCTKMYNMTLPYGFFGYASITFDDLQLNWSKPECGNCEAQGKYCRFKNNNSSGNNSKLLLNGTTECLDKPKQPSMGVLRKLEIAVKILNNVKGNGDEFINEVQTMGRIHHINVVRLVGYCADGFRRALLYEFLPNNSLEKFISTNKEKNSLGWEKLHDIALGIAKGIEYLHLGCDQRILHFDIKPHNVLLDNKFIPKISDFGLAKLCSKEQSAVSMTTARGTVGYIAPEVFSRNFGNVSYKSDVYSFGMLLLDMVGGRQNMVTENNECYFPEWIYKRLDQGEDLGIQIEEDGDAKIIRKITIVGLWCIQWYPVDRPSMKVVVQMLEGDGDTLTVPHSPFASTNPMSTRGTIGGRTFNSILGQLTCTRLSPYSPEQAFRNRAYALRSVAPRYVFAG</sequence>
<evidence type="ECO:0000256" key="6">
    <source>
        <dbReference type="ARBA" id="ARBA00022741"/>
    </source>
</evidence>
<evidence type="ECO:0000256" key="7">
    <source>
        <dbReference type="ARBA" id="ARBA00022777"/>
    </source>
</evidence>
<keyword evidence="11" id="KW-0325">Glycoprotein</keyword>
<evidence type="ECO:0000259" key="13">
    <source>
        <dbReference type="PROSITE" id="PS50011"/>
    </source>
</evidence>
<dbReference type="PROSITE" id="PS50011">
    <property type="entry name" value="PROTEIN_KINASE_DOM"/>
    <property type="match status" value="1"/>
</dbReference>
<evidence type="ECO:0000256" key="8">
    <source>
        <dbReference type="ARBA" id="ARBA00022840"/>
    </source>
</evidence>
<dbReference type="SUPFAM" id="SSF56112">
    <property type="entry name" value="Protein kinase-like (PK-like)"/>
    <property type="match status" value="1"/>
</dbReference>
<evidence type="ECO:0000256" key="11">
    <source>
        <dbReference type="ARBA" id="ARBA00023180"/>
    </source>
</evidence>
<dbReference type="InterPro" id="IPR011009">
    <property type="entry name" value="Kinase-like_dom_sf"/>
</dbReference>
<dbReference type="EMBL" id="SDRB02002881">
    <property type="protein sequence ID" value="THG18711.1"/>
    <property type="molecule type" value="Genomic_DNA"/>
</dbReference>
<dbReference type="PROSITE" id="PS00108">
    <property type="entry name" value="PROTEIN_KINASE_ST"/>
    <property type="match status" value="1"/>
</dbReference>
<evidence type="ECO:0000313" key="15">
    <source>
        <dbReference type="Proteomes" id="UP000306102"/>
    </source>
</evidence>
<accession>A0A4S4EPP0</accession>
<dbReference type="InterPro" id="IPR000719">
    <property type="entry name" value="Prot_kinase_dom"/>
</dbReference>
<dbReference type="PANTHER" id="PTHR27009">
    <property type="entry name" value="RUST RESISTANCE KINASE LR10-RELATED"/>
    <property type="match status" value="1"/>
</dbReference>
<name>A0A4S4EPP0_CAMSN</name>
<keyword evidence="15" id="KW-1185">Reference proteome</keyword>
<keyword evidence="6" id="KW-0547">Nucleotide-binding</keyword>
<keyword evidence="3" id="KW-0808">Transferase</keyword>
<evidence type="ECO:0000256" key="4">
    <source>
        <dbReference type="ARBA" id="ARBA00022692"/>
    </source>
</evidence>
<evidence type="ECO:0000256" key="1">
    <source>
        <dbReference type="ARBA" id="ARBA00004479"/>
    </source>
</evidence>
<evidence type="ECO:0000256" key="2">
    <source>
        <dbReference type="ARBA" id="ARBA00022527"/>
    </source>
</evidence>
<feature type="signal peptide" evidence="12">
    <location>
        <begin position="1"/>
        <end position="21"/>
    </location>
</feature>